<organism evidence="1 2">
    <name type="scientific">Polypedilum vanderplanki</name>
    <name type="common">Sleeping chironomid midge</name>
    <dbReference type="NCBI Taxonomy" id="319348"/>
    <lineage>
        <taxon>Eukaryota</taxon>
        <taxon>Metazoa</taxon>
        <taxon>Ecdysozoa</taxon>
        <taxon>Arthropoda</taxon>
        <taxon>Hexapoda</taxon>
        <taxon>Insecta</taxon>
        <taxon>Pterygota</taxon>
        <taxon>Neoptera</taxon>
        <taxon>Endopterygota</taxon>
        <taxon>Diptera</taxon>
        <taxon>Nematocera</taxon>
        <taxon>Chironomoidea</taxon>
        <taxon>Chironomidae</taxon>
        <taxon>Chironominae</taxon>
        <taxon>Polypedilum</taxon>
        <taxon>Polypedilum</taxon>
    </lineage>
</organism>
<evidence type="ECO:0000313" key="2">
    <source>
        <dbReference type="Proteomes" id="UP001107558"/>
    </source>
</evidence>
<accession>A0A9J6BCB0</accession>
<proteinExistence type="predicted"/>
<dbReference type="Proteomes" id="UP001107558">
    <property type="component" value="Chromosome 4"/>
</dbReference>
<dbReference type="EMBL" id="JADBJN010000004">
    <property type="protein sequence ID" value="KAG5667484.1"/>
    <property type="molecule type" value="Genomic_DNA"/>
</dbReference>
<reference evidence="1" key="1">
    <citation type="submission" date="2021-03" db="EMBL/GenBank/DDBJ databases">
        <title>Chromosome level genome of the anhydrobiotic midge Polypedilum vanderplanki.</title>
        <authorList>
            <person name="Yoshida Y."/>
            <person name="Kikawada T."/>
            <person name="Gusev O."/>
        </authorList>
    </citation>
    <scope>NUCLEOTIDE SEQUENCE</scope>
    <source>
        <strain evidence="1">NIAS01</strain>
        <tissue evidence="1">Whole body or cell culture</tissue>
    </source>
</reference>
<protein>
    <submittedName>
        <fullName evidence="1">Uncharacterized protein</fullName>
    </submittedName>
</protein>
<evidence type="ECO:0000313" key="1">
    <source>
        <dbReference type="EMBL" id="KAG5667484.1"/>
    </source>
</evidence>
<sequence length="1316" mass="154326">MSPNFFEMVATEIRNLFLIDHSLQRVKDTETSKSHEIYKLFFDAIYNSKNGNRIARKILNLKPKDNVEVIFGFREIIRSITSHFLFEMIKTMADNSNNNQLINFLTFLGFLFKNEIINFEDFKIYVSTFHGVALIHKKPKLIENLLTLVADKLKEKKITKDKFLELLDREFENRKIPDELDEDNQSYKFDSDSYESLNIEKEAQHIAKKFAIYLDNPSSDFDLQLIIKGNEQSNLYCAAAICQRAIALIKNSENSSRNLEELVKIVAKIQNIPRCSYDKNVESICTTLNAFLQTSFQKIYKDEQSFKKSGFKLQILQPFMKELKKYNMSFPFSVKKTLKNGMKKNIEISSSGLPFEEVSFEGFSFAPLNSKPRFNVYYEDQPELTAASKSIKILFHHLNNSTFTSERLQIFIKVTQKMVEKCSNEEKEIFNGKIAEIVDLKLNFYFPSCEFDKTAEYGDENLTKFITILCELFNLEMIDNEIFMKFAFKLYENVKNDDWKKLQQFFIQLFNASCQKIQENSPEIFSLMSELNKELLEVKKIIENFNGRTKFDKNFKNLIESGKKLQIFQTDEVHVPKYIANELVSYACSLENPTAVIEALKKVKNMKNIYIDEAINRQFDIACKNFFKTETILNLSLICCLRELIYNQLMTRRGLARIYKTLLKYFKICETLSKSIEVIVKYTLPCFSGQQLLENDVKDILEVMLKFCENYPSEIVTYCKGVPEIISFLKKILQNHEENVQSIVLRQQREILPTPEEERENFQDITDDEMKLLCKFSINELLDEISELPTINNQQLIVNCSLENDIKIQIESNEIENSSKTSIVFNMNEEFQVKFKEMFVAELINELKNAEDKESVVKLMAALINSKVINSDHIRKLIKSFMPLNCQNLKLLNNFLSLIKETLIETDEKSSLNKFKNQLMKLKKKKNGRDIRSQVLEKILEIFMKIDKKNQQEEAEDEDLQETARITIEISNNFTESSNNFEEVSISFIESSNNPTESFKNSAETFQEFLESENYQNDLEISSSEESNFQLDSFQQKHSEKLLELLENSPTSSSSQKTLSNTLKIELIEFIKNLSEQEELTTNFIVSLMEILLPPTFSESSNFAVKVFMKIFGGKLQGEDYEKFYKFSEFQMKYWRNAEKFDEISDFDEILIDFYLNESTIDEFIARLWMILLQNGTDKKLVLIINKCLAIHEDFKRRLINFMVARCETFQMLNSEILNKEKVKERLGKVAVFVVELYKMQVINDYCFTNMLTSKLIEKIPENFVTKIVEIFAEIKFDEEQMIDLSLQKIILHFEWMENQNIEKKMKEVYEILYEN</sequence>
<keyword evidence="2" id="KW-1185">Reference proteome</keyword>
<name>A0A9J6BCB0_POLVA</name>
<comment type="caution">
    <text evidence="1">The sequence shown here is derived from an EMBL/GenBank/DDBJ whole genome shotgun (WGS) entry which is preliminary data.</text>
</comment>
<gene>
    <name evidence="1" type="ORF">PVAND_015464</name>
</gene>